<reference evidence="1 2" key="1">
    <citation type="journal article" date="2015" name="Stand. Genomic Sci.">
        <title>Genomic Encyclopedia of Bacterial and Archaeal Type Strains, Phase III: the genomes of soil and plant-associated and newly described type strains.</title>
        <authorList>
            <person name="Whitman W.B."/>
            <person name="Woyke T."/>
            <person name="Klenk H.P."/>
            <person name="Zhou Y."/>
            <person name="Lilburn T.G."/>
            <person name="Beck B.J."/>
            <person name="De Vos P."/>
            <person name="Vandamme P."/>
            <person name="Eisen J.A."/>
            <person name="Garrity G."/>
            <person name="Hugenholtz P."/>
            <person name="Kyrpides N.C."/>
        </authorList>
    </citation>
    <scope>NUCLEOTIDE SEQUENCE [LARGE SCALE GENOMIC DNA]</scope>
    <source>
        <strain evidence="1 2">VKM Ac-2538</strain>
    </source>
</reference>
<name>A0ABY2BJW9_9ACTN</name>
<comment type="caution">
    <text evidence="1">The sequence shown here is derived from an EMBL/GenBank/DDBJ whole genome shotgun (WGS) entry which is preliminary data.</text>
</comment>
<gene>
    <name evidence="1" type="ORF">EV644_106137</name>
</gene>
<protein>
    <submittedName>
        <fullName evidence="1">Uncharacterized protein</fullName>
    </submittedName>
</protein>
<sequence length="61" mass="6213">MSITLATSITTSTSGTAISNAIPSLGSRNPYRVIIPAASRTQKPRAPGIVARLTTGPGMSD</sequence>
<keyword evidence="2" id="KW-1185">Reference proteome</keyword>
<dbReference type="EMBL" id="SLWM01000006">
    <property type="protein sequence ID" value="TCO22829.1"/>
    <property type="molecule type" value="Genomic_DNA"/>
</dbReference>
<organism evidence="1 2">
    <name type="scientific">Kribbella orskensis</name>
    <dbReference type="NCBI Taxonomy" id="2512216"/>
    <lineage>
        <taxon>Bacteria</taxon>
        <taxon>Bacillati</taxon>
        <taxon>Actinomycetota</taxon>
        <taxon>Actinomycetes</taxon>
        <taxon>Propionibacteriales</taxon>
        <taxon>Kribbellaceae</taxon>
        <taxon>Kribbella</taxon>
    </lineage>
</organism>
<dbReference type="Proteomes" id="UP000295818">
    <property type="component" value="Unassembled WGS sequence"/>
</dbReference>
<dbReference type="RefSeq" id="WP_241998348.1">
    <property type="nucleotide sequence ID" value="NZ_SLWM01000006.1"/>
</dbReference>
<accession>A0ABY2BJW9</accession>
<proteinExistence type="predicted"/>
<evidence type="ECO:0000313" key="2">
    <source>
        <dbReference type="Proteomes" id="UP000295818"/>
    </source>
</evidence>
<evidence type="ECO:0000313" key="1">
    <source>
        <dbReference type="EMBL" id="TCO22829.1"/>
    </source>
</evidence>